<dbReference type="AlphaFoldDB" id="A0A7S3Z0D4"/>
<name>A0A7S3Z0D4_9EUKA</name>
<dbReference type="GO" id="GO:0016491">
    <property type="term" value="F:oxidoreductase activity"/>
    <property type="evidence" value="ECO:0007669"/>
    <property type="project" value="TreeGrafter"/>
</dbReference>
<dbReference type="PANTHER" id="PTHR10742:SF410">
    <property type="entry name" value="LYSINE-SPECIFIC HISTONE DEMETHYLASE 2"/>
    <property type="match status" value="1"/>
</dbReference>
<gene>
    <name evidence="1" type="ORF">LGLO00237_LOCUS19227</name>
</gene>
<proteinExistence type="predicted"/>
<dbReference type="InterPro" id="IPR036188">
    <property type="entry name" value="FAD/NAD-bd_sf"/>
</dbReference>
<organism evidence="1">
    <name type="scientific">Lotharella globosa</name>
    <dbReference type="NCBI Taxonomy" id="91324"/>
    <lineage>
        <taxon>Eukaryota</taxon>
        <taxon>Sar</taxon>
        <taxon>Rhizaria</taxon>
        <taxon>Cercozoa</taxon>
        <taxon>Chlorarachniophyceae</taxon>
        <taxon>Lotharella</taxon>
    </lineage>
</organism>
<evidence type="ECO:0008006" key="2">
    <source>
        <dbReference type="Google" id="ProtNLM"/>
    </source>
</evidence>
<evidence type="ECO:0000313" key="1">
    <source>
        <dbReference type="EMBL" id="CAE0667605.1"/>
    </source>
</evidence>
<protein>
    <recommendedName>
        <fullName evidence="2">Amine oxidase domain-containing protein</fullName>
    </recommendedName>
</protein>
<dbReference type="PANTHER" id="PTHR10742">
    <property type="entry name" value="FLAVIN MONOAMINE OXIDASE"/>
    <property type="match status" value="1"/>
</dbReference>
<accession>A0A7S3Z0D4</accession>
<sequence length="199" mass="20800">MPVRVAEVALRRMPLSIIRAFLGPSVSAALADQRERSGGYHLPPLALLLEHPWSIRMANEGPPVLDPAARGAEVDAIVVGAGASGLAAAQYLAHEALLDVVVVEGRERLGGRVHTVRASAIDGESLGSSSAVDLGASFIHGASPLHEFVQMAEWLGHRTSEAPGGVWESPGLAVYAEEDGEVVEWTGVAKALSVCSRST</sequence>
<dbReference type="Pfam" id="PF13450">
    <property type="entry name" value="NAD_binding_8"/>
    <property type="match status" value="1"/>
</dbReference>
<dbReference type="SUPFAM" id="SSF51905">
    <property type="entry name" value="FAD/NAD(P)-binding domain"/>
    <property type="match status" value="1"/>
</dbReference>
<dbReference type="InterPro" id="IPR050281">
    <property type="entry name" value="Flavin_monoamine_oxidase"/>
</dbReference>
<dbReference type="EMBL" id="HBIV01026821">
    <property type="protein sequence ID" value="CAE0667605.1"/>
    <property type="molecule type" value="Transcribed_RNA"/>
</dbReference>
<dbReference type="Gene3D" id="3.50.50.60">
    <property type="entry name" value="FAD/NAD(P)-binding domain"/>
    <property type="match status" value="1"/>
</dbReference>
<reference evidence="1" key="1">
    <citation type="submission" date="2021-01" db="EMBL/GenBank/DDBJ databases">
        <authorList>
            <person name="Corre E."/>
            <person name="Pelletier E."/>
            <person name="Niang G."/>
            <person name="Scheremetjew M."/>
            <person name="Finn R."/>
            <person name="Kale V."/>
            <person name="Holt S."/>
            <person name="Cochrane G."/>
            <person name="Meng A."/>
            <person name="Brown T."/>
            <person name="Cohen L."/>
        </authorList>
    </citation>
    <scope>NUCLEOTIDE SEQUENCE</scope>
    <source>
        <strain evidence="1">CCCM811</strain>
    </source>
</reference>